<dbReference type="AlphaFoldDB" id="A0A7G5EEA3"/>
<dbReference type="Proteomes" id="UP000515240">
    <property type="component" value="Chromosome"/>
</dbReference>
<dbReference type="Pfam" id="PF12915">
    <property type="entry name" value="DUF3833"/>
    <property type="match status" value="1"/>
</dbReference>
<proteinExistence type="predicted"/>
<organism evidence="1 2">
    <name type="scientific">Comamonas piscis</name>
    <dbReference type="NCBI Taxonomy" id="1562974"/>
    <lineage>
        <taxon>Bacteria</taxon>
        <taxon>Pseudomonadati</taxon>
        <taxon>Pseudomonadota</taxon>
        <taxon>Betaproteobacteria</taxon>
        <taxon>Burkholderiales</taxon>
        <taxon>Comamonadaceae</taxon>
        <taxon>Comamonas</taxon>
    </lineage>
</organism>
<evidence type="ECO:0000313" key="2">
    <source>
        <dbReference type="Proteomes" id="UP000515240"/>
    </source>
</evidence>
<sequence length="191" mass="21353">MKSTHYTPRLITLRRVGIGLALVGTLAVLSGCAGPSVEEYAQERPQLDLRQYFNGPLTAHGMFTDRKGKVVKRFTVHMTGKWTGNDGVLEEHFVYSDGTTQERTWHIQYLGDGRYTGRAEDVVGPATGQAAGNALHWNYVLALPVDGRVWNVRMDDWMYLMDGRTMLNRTAMSKFGIHLGDLTISFTKGSE</sequence>
<dbReference type="PROSITE" id="PS51257">
    <property type="entry name" value="PROKAR_LIPOPROTEIN"/>
    <property type="match status" value="1"/>
</dbReference>
<gene>
    <name evidence="1" type="ORF">HS961_05515</name>
</gene>
<dbReference type="KEGG" id="cpis:HS961_05515"/>
<name>A0A7G5EEA3_9BURK</name>
<keyword evidence="2" id="KW-1185">Reference proteome</keyword>
<protein>
    <submittedName>
        <fullName evidence="1">DUF3833 domain-containing protein</fullName>
    </submittedName>
</protein>
<accession>A0A7G5EEA3</accession>
<dbReference type="EMBL" id="CP058554">
    <property type="protein sequence ID" value="QMV72328.1"/>
    <property type="molecule type" value="Genomic_DNA"/>
</dbReference>
<dbReference type="InterPro" id="IPR024409">
    <property type="entry name" value="DUF3833"/>
</dbReference>
<evidence type="ECO:0000313" key="1">
    <source>
        <dbReference type="EMBL" id="QMV72328.1"/>
    </source>
</evidence>
<reference evidence="1 2" key="1">
    <citation type="journal article" date="2020" name="G3 (Bethesda)">
        <title>CeMbio - The Caenorhabditis elegans Microbiome Resource.</title>
        <authorList>
            <person name="Dirksen P."/>
            <person name="Assie A."/>
            <person name="Zimmermann J."/>
            <person name="Zhang F."/>
            <person name="Tietje A.M."/>
            <person name="Marsh S.A."/>
            <person name="Felix M.A."/>
            <person name="Shapira M."/>
            <person name="Kaleta C."/>
            <person name="Schulenburg H."/>
            <person name="Samuel B."/>
        </authorList>
    </citation>
    <scope>NUCLEOTIDE SEQUENCE [LARGE SCALE GENOMIC DNA]</scope>
    <source>
        <strain evidence="1 2">BIGb0172</strain>
    </source>
</reference>
<dbReference type="RefSeq" id="WP_182326748.1">
    <property type="nucleotide sequence ID" value="NZ_CP058554.1"/>
</dbReference>